<evidence type="ECO:0000256" key="6">
    <source>
        <dbReference type="ARBA" id="ARBA00022989"/>
    </source>
</evidence>
<organism evidence="11 12">
    <name type="scientific">Wenxinia marina DSM 24838</name>
    <dbReference type="NCBI Taxonomy" id="1123501"/>
    <lineage>
        <taxon>Bacteria</taxon>
        <taxon>Pseudomonadati</taxon>
        <taxon>Pseudomonadota</taxon>
        <taxon>Alphaproteobacteria</taxon>
        <taxon>Rhodobacterales</taxon>
        <taxon>Roseobacteraceae</taxon>
        <taxon>Wenxinia</taxon>
    </lineage>
</organism>
<evidence type="ECO:0000256" key="1">
    <source>
        <dbReference type="ARBA" id="ARBA00004429"/>
    </source>
</evidence>
<comment type="subcellular location">
    <subcellularLocation>
        <location evidence="1 9">Cell inner membrane</location>
        <topology evidence="1 9">Multi-pass membrane protein</topology>
    </subcellularLocation>
</comment>
<evidence type="ECO:0000259" key="10">
    <source>
        <dbReference type="Pfam" id="PF04290"/>
    </source>
</evidence>
<dbReference type="InterPro" id="IPR055348">
    <property type="entry name" value="DctQ"/>
</dbReference>
<keyword evidence="12" id="KW-1185">Reference proteome</keyword>
<evidence type="ECO:0000313" key="11">
    <source>
        <dbReference type="EMBL" id="KIQ69019.1"/>
    </source>
</evidence>
<comment type="caution">
    <text evidence="11">The sequence shown here is derived from an EMBL/GenBank/DDBJ whole genome shotgun (WGS) entry which is preliminary data.</text>
</comment>
<dbReference type="Pfam" id="PF04290">
    <property type="entry name" value="DctQ"/>
    <property type="match status" value="1"/>
</dbReference>
<evidence type="ECO:0000256" key="3">
    <source>
        <dbReference type="ARBA" id="ARBA00022475"/>
    </source>
</evidence>
<dbReference type="PANTHER" id="PTHR35011">
    <property type="entry name" value="2,3-DIKETO-L-GULONATE TRAP TRANSPORTER SMALL PERMEASE PROTEIN YIAM"/>
    <property type="match status" value="1"/>
</dbReference>
<feature type="transmembrane region" description="Helical" evidence="9">
    <location>
        <begin position="61"/>
        <end position="78"/>
    </location>
</feature>
<accession>A0A0D0Q391</accession>
<keyword evidence="2 9" id="KW-0813">Transport</keyword>
<dbReference type="GO" id="GO:0015740">
    <property type="term" value="P:C4-dicarboxylate transport"/>
    <property type="evidence" value="ECO:0007669"/>
    <property type="project" value="TreeGrafter"/>
</dbReference>
<keyword evidence="5 9" id="KW-0812">Transmembrane</keyword>
<feature type="transmembrane region" description="Helical" evidence="9">
    <location>
        <begin position="28"/>
        <end position="49"/>
    </location>
</feature>
<keyword evidence="4 9" id="KW-0997">Cell inner membrane</keyword>
<keyword evidence="7 9" id="KW-0472">Membrane</keyword>
<gene>
    <name evidence="11" type="ORF">Wenmar_02416</name>
</gene>
<comment type="function">
    <text evidence="9">Part of the tripartite ATP-independent periplasmic (TRAP) transport system.</text>
</comment>
<reference evidence="11 12" key="1">
    <citation type="submission" date="2013-01" db="EMBL/GenBank/DDBJ databases">
        <authorList>
            <person name="Fiebig A."/>
            <person name="Goeker M."/>
            <person name="Klenk H.-P.P."/>
        </authorList>
    </citation>
    <scope>NUCLEOTIDE SEQUENCE [LARGE SCALE GENOMIC DNA]</scope>
    <source>
        <strain evidence="11 12">DSM 24838</strain>
    </source>
</reference>
<dbReference type="InterPro" id="IPR007387">
    <property type="entry name" value="TRAP_DctQ"/>
</dbReference>
<dbReference type="AlphaFoldDB" id="A0A0D0Q391"/>
<keyword evidence="6 9" id="KW-1133">Transmembrane helix</keyword>
<dbReference type="GO" id="GO:0005886">
    <property type="term" value="C:plasma membrane"/>
    <property type="evidence" value="ECO:0007669"/>
    <property type="project" value="UniProtKB-SubCell"/>
</dbReference>
<evidence type="ECO:0000256" key="8">
    <source>
        <dbReference type="ARBA" id="ARBA00038436"/>
    </source>
</evidence>
<feature type="domain" description="Tripartite ATP-independent periplasmic transporters DctQ component" evidence="10">
    <location>
        <begin position="37"/>
        <end position="166"/>
    </location>
</feature>
<evidence type="ECO:0000256" key="9">
    <source>
        <dbReference type="RuleBase" id="RU369079"/>
    </source>
</evidence>
<evidence type="ECO:0000256" key="5">
    <source>
        <dbReference type="ARBA" id="ARBA00022692"/>
    </source>
</evidence>
<dbReference type="PATRIC" id="fig|1123501.6.peg.2530"/>
<keyword evidence="3" id="KW-1003">Cell membrane</keyword>
<evidence type="ECO:0000313" key="12">
    <source>
        <dbReference type="Proteomes" id="UP000035100"/>
    </source>
</evidence>
<name>A0A0D0Q391_9RHOB</name>
<dbReference type="PANTHER" id="PTHR35011:SF2">
    <property type="entry name" value="2,3-DIKETO-L-GULONATE TRAP TRANSPORTER SMALL PERMEASE PROTEIN YIAM"/>
    <property type="match status" value="1"/>
</dbReference>
<evidence type="ECO:0000256" key="4">
    <source>
        <dbReference type="ARBA" id="ARBA00022519"/>
    </source>
</evidence>
<protein>
    <recommendedName>
        <fullName evidence="9">TRAP transporter small permease protein</fullName>
    </recommendedName>
</protein>
<evidence type="ECO:0000256" key="2">
    <source>
        <dbReference type="ARBA" id="ARBA00022448"/>
    </source>
</evidence>
<dbReference type="EMBL" id="AONG01000011">
    <property type="protein sequence ID" value="KIQ69019.1"/>
    <property type="molecule type" value="Genomic_DNA"/>
</dbReference>
<dbReference type="GO" id="GO:0022857">
    <property type="term" value="F:transmembrane transporter activity"/>
    <property type="evidence" value="ECO:0007669"/>
    <property type="project" value="UniProtKB-UniRule"/>
</dbReference>
<feature type="transmembrane region" description="Helical" evidence="9">
    <location>
        <begin position="141"/>
        <end position="162"/>
    </location>
</feature>
<comment type="subunit">
    <text evidence="9">The complex comprises the extracytoplasmic solute receptor protein and the two transmembrane proteins.</text>
</comment>
<comment type="similarity">
    <text evidence="8 9">Belongs to the TRAP transporter small permease family.</text>
</comment>
<dbReference type="eggNOG" id="COG3090">
    <property type="taxonomic scope" value="Bacteria"/>
</dbReference>
<sequence length="174" mass="19193">MSRLPDPAGPAPGPFARAEAMLLSAMRWAIVAAMTGMILVVALQVASRFVVDRPFSWTEEVARFLFICLVFLGTAVLARREEHLTVTVLVDLLPPRLRHAAAAVAAALAFWCTTFLVRGGWATLLREWDQRTPALRLPMGVIFAIVLLSCALMLAWLALHAIRHARFALRRVPA</sequence>
<proteinExistence type="inferred from homology"/>
<dbReference type="RefSeq" id="WP_217621209.1">
    <property type="nucleotide sequence ID" value="NZ_KB902297.1"/>
</dbReference>
<evidence type="ECO:0000256" key="7">
    <source>
        <dbReference type="ARBA" id="ARBA00023136"/>
    </source>
</evidence>
<dbReference type="Proteomes" id="UP000035100">
    <property type="component" value="Unassembled WGS sequence"/>
</dbReference>
<dbReference type="STRING" id="1123501.Wenmar_02416"/>
<feature type="transmembrane region" description="Helical" evidence="9">
    <location>
        <begin position="99"/>
        <end position="121"/>
    </location>
</feature>